<dbReference type="Gene3D" id="3.30.60.20">
    <property type="match status" value="1"/>
</dbReference>
<dbReference type="PANTHER" id="PTHR22738:SF10">
    <property type="entry name" value="RAS ASSOCIATION DOMAIN-CONTAINING PROTEIN 1 HOMOLOG"/>
    <property type="match status" value="1"/>
</dbReference>
<dbReference type="PANTHER" id="PTHR22738">
    <property type="entry name" value="RASSF"/>
    <property type="match status" value="1"/>
</dbReference>
<dbReference type="PRINTS" id="PR00008">
    <property type="entry name" value="DAGPEDOMAIN"/>
</dbReference>
<dbReference type="InterPro" id="IPR046349">
    <property type="entry name" value="C1-like_sf"/>
</dbReference>
<keyword evidence="4" id="KW-0862">Zinc</keyword>
<reference evidence="10 11" key="1">
    <citation type="submission" date="2023-08" db="EMBL/GenBank/DDBJ databases">
        <title>A Necator americanus chromosomal reference genome.</title>
        <authorList>
            <person name="Ilik V."/>
            <person name="Petrzelkova K.J."/>
            <person name="Pardy F."/>
            <person name="Fuh T."/>
            <person name="Niatou-Singa F.S."/>
            <person name="Gouil Q."/>
            <person name="Baker L."/>
            <person name="Ritchie M.E."/>
            <person name="Jex A.R."/>
            <person name="Gazzola D."/>
            <person name="Li H."/>
            <person name="Toshio Fujiwara R."/>
            <person name="Zhan B."/>
            <person name="Aroian R.V."/>
            <person name="Pafco B."/>
            <person name="Schwarz E.M."/>
        </authorList>
    </citation>
    <scope>NUCLEOTIDE SEQUENCE [LARGE SCALE GENOMIC DNA]</scope>
    <source>
        <strain evidence="10 11">Aroian</strain>
        <tissue evidence="10">Whole animal</tissue>
    </source>
</reference>
<feature type="domain" description="SARAH" evidence="9">
    <location>
        <begin position="515"/>
        <end position="562"/>
    </location>
</feature>
<evidence type="ECO:0000259" key="7">
    <source>
        <dbReference type="PROSITE" id="PS50081"/>
    </source>
</evidence>
<dbReference type="CDD" id="cd21885">
    <property type="entry name" value="SARAH_RASSF1-like"/>
    <property type="match status" value="1"/>
</dbReference>
<dbReference type="InterPro" id="IPR020454">
    <property type="entry name" value="DAG/PE-bd"/>
</dbReference>
<dbReference type="InterPro" id="IPR029071">
    <property type="entry name" value="Ubiquitin-like_domsf"/>
</dbReference>
<feature type="domain" description="Ras-associating" evidence="8">
    <location>
        <begin position="417"/>
        <end position="513"/>
    </location>
</feature>
<keyword evidence="3" id="KW-0479">Metal-binding</keyword>
<evidence type="ECO:0000256" key="4">
    <source>
        <dbReference type="ARBA" id="ARBA00022833"/>
    </source>
</evidence>
<protein>
    <recommendedName>
        <fullName evidence="12">Ras association domain protein</fullName>
    </recommendedName>
</protein>
<keyword evidence="2" id="KW-0493">Microtubule</keyword>
<evidence type="ECO:0008006" key="12">
    <source>
        <dbReference type="Google" id="ProtNLM"/>
    </source>
</evidence>
<dbReference type="PROSITE" id="PS00479">
    <property type="entry name" value="ZF_DAG_PE_1"/>
    <property type="match status" value="1"/>
</dbReference>
<gene>
    <name evidence="10" type="primary">Necator_chrIV.g15952</name>
    <name evidence="10" type="ORF">RB195_002657</name>
</gene>
<sequence length="648" mass="72655">MCALRPSSALCLPLPSASTRPTGLLRLVDAFDADLMNHTGATRSPTIVLADNNPAYSYGFESPKATNSSGGWFAGLKAKISQLAGISEWMSQLGIGDNQQQQQQQQQAMLSSATVPAPRQHVDEDSISYHSISLDDCAAMPEWDDEHWDFGASFLADLDSSHVWNDTLERQHFGPLKDLVTTGGTRADGHNFVSITLMHPTWCDKCGDFIWGLLKRASKCEKCNYTCHSRCRELVTLECRSAGSSLSSGEFPSIYPKLLNGTLGTIPKDLHLPPIPLHSPFGDSDKENDTSAENPLFSPSKAPRPGPLSALGHPINDNVQPEVVNGQTLQISEVYVKEDTPFEWSPAYRDEHLAERIEDYNRTSDGLCMKMSDDGETFSGHIQIHMNLTRPISVVAGEKPPTVYDVVNTGKSTMSSLRTITSFFLPRNTVKTININSTMTTRQMIVTLLRKFRVADNPRKFALYECSYESDEETPTLLRKMTRISDDVCPLKVVLSWQNAKCGKALVLQENDTGDILWDAFEVPELDNFLRILRMEEQQYQWQIRQRYHQYRFYVDMELRRRGYGLGEDLGEPPTMSAPPPPPLADYNEYGTGDSMIVSDVFHTIREDQLLPSTLRSKEESPVGEVHDPTYVNLSFLRAQQMEQSTRL</sequence>
<evidence type="ECO:0000259" key="9">
    <source>
        <dbReference type="PROSITE" id="PS50951"/>
    </source>
</evidence>
<evidence type="ECO:0000259" key="8">
    <source>
        <dbReference type="PROSITE" id="PS50200"/>
    </source>
</evidence>
<dbReference type="PROSITE" id="PS50951">
    <property type="entry name" value="SARAH"/>
    <property type="match status" value="1"/>
</dbReference>
<comment type="caution">
    <text evidence="10">The sequence shown here is derived from an EMBL/GenBank/DDBJ whole genome shotgun (WGS) entry which is preliminary data.</text>
</comment>
<dbReference type="PROSITE" id="PS50200">
    <property type="entry name" value="RA"/>
    <property type="match status" value="1"/>
</dbReference>
<dbReference type="InterPro" id="IPR033614">
    <property type="entry name" value="RASSF1-6"/>
</dbReference>
<keyword evidence="11" id="KW-1185">Reference proteome</keyword>
<feature type="domain" description="Phorbol-ester/DAG-type" evidence="7">
    <location>
        <begin position="189"/>
        <end position="239"/>
    </location>
</feature>
<dbReference type="EMBL" id="JAVFWL010000004">
    <property type="protein sequence ID" value="KAK6750820.1"/>
    <property type="molecule type" value="Genomic_DNA"/>
</dbReference>
<evidence type="ECO:0000256" key="2">
    <source>
        <dbReference type="ARBA" id="ARBA00022701"/>
    </source>
</evidence>
<evidence type="ECO:0000256" key="6">
    <source>
        <dbReference type="SAM" id="MobiDB-lite"/>
    </source>
</evidence>
<dbReference type="SMART" id="SM00314">
    <property type="entry name" value="RA"/>
    <property type="match status" value="1"/>
</dbReference>
<dbReference type="SUPFAM" id="SSF54236">
    <property type="entry name" value="Ubiquitin-like"/>
    <property type="match status" value="1"/>
</dbReference>
<name>A0ABR1DKI4_NECAM</name>
<dbReference type="Pfam" id="PF00130">
    <property type="entry name" value="C1_1"/>
    <property type="match status" value="1"/>
</dbReference>
<keyword evidence="5" id="KW-0206">Cytoskeleton</keyword>
<dbReference type="InterPro" id="IPR011524">
    <property type="entry name" value="SARAH_dom"/>
</dbReference>
<dbReference type="Gene3D" id="1.20.5.110">
    <property type="match status" value="1"/>
</dbReference>
<evidence type="ECO:0000256" key="3">
    <source>
        <dbReference type="ARBA" id="ARBA00022723"/>
    </source>
</evidence>
<evidence type="ECO:0000256" key="5">
    <source>
        <dbReference type="ARBA" id="ARBA00023212"/>
    </source>
</evidence>
<dbReference type="Pfam" id="PF16517">
    <property type="entry name" value="Nore1-SARAH"/>
    <property type="match status" value="1"/>
</dbReference>
<comment type="subcellular location">
    <subcellularLocation>
        <location evidence="1">Cytoplasm</location>
        <location evidence="1">Cytoskeleton</location>
    </subcellularLocation>
</comment>
<dbReference type="Proteomes" id="UP001303046">
    <property type="component" value="Unassembled WGS sequence"/>
</dbReference>
<dbReference type="InterPro" id="IPR000159">
    <property type="entry name" value="RA_dom"/>
</dbReference>
<organism evidence="10 11">
    <name type="scientific">Necator americanus</name>
    <name type="common">Human hookworm</name>
    <dbReference type="NCBI Taxonomy" id="51031"/>
    <lineage>
        <taxon>Eukaryota</taxon>
        <taxon>Metazoa</taxon>
        <taxon>Ecdysozoa</taxon>
        <taxon>Nematoda</taxon>
        <taxon>Chromadorea</taxon>
        <taxon>Rhabditida</taxon>
        <taxon>Rhabditina</taxon>
        <taxon>Rhabditomorpha</taxon>
        <taxon>Strongyloidea</taxon>
        <taxon>Ancylostomatidae</taxon>
        <taxon>Bunostominae</taxon>
        <taxon>Necator</taxon>
    </lineage>
</organism>
<proteinExistence type="predicted"/>
<evidence type="ECO:0000313" key="11">
    <source>
        <dbReference type="Proteomes" id="UP001303046"/>
    </source>
</evidence>
<dbReference type="Gene3D" id="3.10.20.90">
    <property type="entry name" value="Phosphatidylinositol 3-kinase Catalytic Subunit, Chain A, domain 1"/>
    <property type="match status" value="1"/>
</dbReference>
<dbReference type="PROSITE" id="PS50081">
    <property type="entry name" value="ZF_DAG_PE_2"/>
    <property type="match status" value="1"/>
</dbReference>
<dbReference type="SMART" id="SM00109">
    <property type="entry name" value="C1"/>
    <property type="match status" value="1"/>
</dbReference>
<evidence type="ECO:0000313" key="10">
    <source>
        <dbReference type="EMBL" id="KAK6750820.1"/>
    </source>
</evidence>
<feature type="region of interest" description="Disordered" evidence="6">
    <location>
        <begin position="274"/>
        <end position="320"/>
    </location>
</feature>
<accession>A0ABR1DKI4</accession>
<dbReference type="SUPFAM" id="SSF57889">
    <property type="entry name" value="Cysteine-rich domain"/>
    <property type="match status" value="1"/>
</dbReference>
<dbReference type="InterPro" id="IPR002219">
    <property type="entry name" value="PKC_DAG/PE"/>
</dbReference>
<dbReference type="Pfam" id="PF00788">
    <property type="entry name" value="RA"/>
    <property type="match status" value="1"/>
</dbReference>
<dbReference type="CDD" id="cd01778">
    <property type="entry name" value="RA_RASSF1_like"/>
    <property type="match status" value="1"/>
</dbReference>
<evidence type="ECO:0000256" key="1">
    <source>
        <dbReference type="ARBA" id="ARBA00004245"/>
    </source>
</evidence>
<keyword evidence="5" id="KW-0963">Cytoplasm</keyword>
<dbReference type="CDD" id="cd20885">
    <property type="entry name" value="C1_RASSF1"/>
    <property type="match status" value="1"/>
</dbReference>